<protein>
    <recommendedName>
        <fullName evidence="1">Endonuclease/exonuclease/phosphatase domain-containing protein</fullName>
    </recommendedName>
</protein>
<accession>A0A292PPZ5</accession>
<evidence type="ECO:0000313" key="2">
    <source>
        <dbReference type="EMBL" id="CUS08851.1"/>
    </source>
</evidence>
<dbReference type="EMBL" id="LN891109">
    <property type="protein sequence ID" value="CUS08851.1"/>
    <property type="molecule type" value="Genomic_DNA"/>
</dbReference>
<name>A0A292PPZ5_9PEZI</name>
<dbReference type="InterPro" id="IPR005135">
    <property type="entry name" value="Endo/exonuclease/phosphatase"/>
</dbReference>
<evidence type="ECO:0000313" key="3">
    <source>
        <dbReference type="Proteomes" id="UP001412239"/>
    </source>
</evidence>
<gene>
    <name evidence="2" type="ORF">GSTUAT00007060001</name>
</gene>
<organism evidence="2 3">
    <name type="scientific">Tuber aestivum</name>
    <name type="common">summer truffle</name>
    <dbReference type="NCBI Taxonomy" id="59557"/>
    <lineage>
        <taxon>Eukaryota</taxon>
        <taxon>Fungi</taxon>
        <taxon>Dikarya</taxon>
        <taxon>Ascomycota</taxon>
        <taxon>Pezizomycotina</taxon>
        <taxon>Pezizomycetes</taxon>
        <taxon>Pezizales</taxon>
        <taxon>Tuberaceae</taxon>
        <taxon>Tuber</taxon>
    </lineage>
</organism>
<dbReference type="Gene3D" id="3.60.10.10">
    <property type="entry name" value="Endonuclease/exonuclease/phosphatase"/>
    <property type="match status" value="1"/>
</dbReference>
<dbReference type="AlphaFoldDB" id="A0A292PPZ5"/>
<feature type="domain" description="Endonuclease/exonuclease/phosphatase" evidence="1">
    <location>
        <begin position="11"/>
        <end position="102"/>
    </location>
</feature>
<evidence type="ECO:0000259" key="1">
    <source>
        <dbReference type="Pfam" id="PF14529"/>
    </source>
</evidence>
<keyword evidence="3" id="KW-1185">Reference proteome</keyword>
<sequence length="247" mass="28535">MDRTLQYLQLPPSSILCGDFNAHHSWSNPGVEQQIRGDILVDWFRANRCDLVNGADTPTYNYTHGNRTSILDLTLATPDIFERLIDWAVDQDAHTGSDHEVVRFSLVLNTDTLVPSPMSNKFNWQVADWESFQKTLQELMAKSSPIFIPLVDDGTAESLDQAASILTDSIHQSLSLHVPLSKPCSRSKRWWTEELTGMRTEMAKCYRKWKHSRLETDYTDYKRSRNKYFRKIRDSKANCWQSFLNTA</sequence>
<dbReference type="InterPro" id="IPR036691">
    <property type="entry name" value="Endo/exonu/phosph_ase_sf"/>
</dbReference>
<proteinExistence type="predicted"/>
<dbReference type="GO" id="GO:0003824">
    <property type="term" value="F:catalytic activity"/>
    <property type="evidence" value="ECO:0007669"/>
    <property type="project" value="InterPro"/>
</dbReference>
<dbReference type="Proteomes" id="UP001412239">
    <property type="component" value="Unassembled WGS sequence"/>
</dbReference>
<dbReference type="SUPFAM" id="SSF56219">
    <property type="entry name" value="DNase I-like"/>
    <property type="match status" value="1"/>
</dbReference>
<dbReference type="Pfam" id="PF14529">
    <property type="entry name" value="Exo_endo_phos_2"/>
    <property type="match status" value="1"/>
</dbReference>
<reference evidence="2" key="1">
    <citation type="submission" date="2015-10" db="EMBL/GenBank/DDBJ databases">
        <authorList>
            <person name="Regsiter A."/>
            <person name="william w."/>
        </authorList>
    </citation>
    <scope>NUCLEOTIDE SEQUENCE</scope>
    <source>
        <strain evidence="2">Montdore</strain>
    </source>
</reference>